<name>A0A844B4N8_9RHOB</name>
<sequence length="217" mass="21634">MLSRGQVARLWQAVRGEAPRGRLRLVAGMPPGGGAGASTAALLAVLRCAAGGAMAPGDEAALCLALEGASDPLMAPRPERVLWAPRAGQVLAALPPLPALEVVGGFAGPGRRTDPADLGFADISDLLADWVRAPGRGRLAALASESARRNHALRGGPDPAPVLALGRDLGAMGVVAAHTGTALGLIFAPGQVPAGAAAALRGLGLAQVVRFRAGGRA</sequence>
<evidence type="ECO:0000313" key="1">
    <source>
        <dbReference type="EMBL" id="MRH20670.1"/>
    </source>
</evidence>
<gene>
    <name evidence="1" type="ORF">GH815_06665</name>
</gene>
<reference evidence="1 2" key="1">
    <citation type="submission" date="2019-11" db="EMBL/GenBank/DDBJ databases">
        <title>Draft Whole-Genome sequence of the marine photosynthetic bacterium Rhodovulum strictum DSM 11289.</title>
        <authorList>
            <person name="Kyndt J.A."/>
            <person name="Meyer T.E."/>
        </authorList>
    </citation>
    <scope>NUCLEOTIDE SEQUENCE [LARGE SCALE GENOMIC DNA]</scope>
    <source>
        <strain evidence="1 2">DSM 11289</strain>
    </source>
</reference>
<dbReference type="AlphaFoldDB" id="A0A844B4N8"/>
<dbReference type="Proteomes" id="UP000466730">
    <property type="component" value="Unassembled WGS sequence"/>
</dbReference>
<protein>
    <submittedName>
        <fullName evidence="1">Propanediol utilization protein</fullName>
    </submittedName>
</protein>
<dbReference type="EMBL" id="WJPO01000007">
    <property type="protein sequence ID" value="MRH20670.1"/>
    <property type="molecule type" value="Genomic_DNA"/>
</dbReference>
<organism evidence="1 2">
    <name type="scientific">Rhodovulum strictum</name>
    <dbReference type="NCBI Taxonomy" id="58314"/>
    <lineage>
        <taxon>Bacteria</taxon>
        <taxon>Pseudomonadati</taxon>
        <taxon>Pseudomonadota</taxon>
        <taxon>Alphaproteobacteria</taxon>
        <taxon>Rhodobacterales</taxon>
        <taxon>Paracoccaceae</taxon>
        <taxon>Rhodovulum</taxon>
    </lineage>
</organism>
<accession>A0A844B4N8</accession>
<keyword evidence="2" id="KW-1185">Reference proteome</keyword>
<proteinExistence type="predicted"/>
<comment type="caution">
    <text evidence="1">The sequence shown here is derived from an EMBL/GenBank/DDBJ whole genome shotgun (WGS) entry which is preliminary data.</text>
</comment>
<evidence type="ECO:0000313" key="2">
    <source>
        <dbReference type="Proteomes" id="UP000466730"/>
    </source>
</evidence>